<dbReference type="RefSeq" id="WP_155585781.1">
    <property type="nucleotide sequence ID" value="NZ_JBHSTH010000020.1"/>
</dbReference>
<dbReference type="OrthoDB" id="9803764at2"/>
<evidence type="ECO:0000313" key="3">
    <source>
        <dbReference type="Proteomes" id="UP000438196"/>
    </source>
</evidence>
<dbReference type="Proteomes" id="UP000438196">
    <property type="component" value="Unassembled WGS sequence"/>
</dbReference>
<protein>
    <submittedName>
        <fullName evidence="2">DJ-1/PfpI family protein</fullName>
    </submittedName>
</protein>
<proteinExistence type="predicted"/>
<sequence length="226" mass="24142">MTLQIGFLLFPGIQQLDLTGPYDVLASLPDVKVHLIWKDLLALTSSTGLVFTPTMTFDECPLLDVICVPGGSGVGDLMEDPQTLDFLIMQSHTARYVTSVCTGSLVLGAAGLLRGRRATTHWAYHDMLATLGAIPVQERVVRDGNLFTGGGITAGIDFALTLAAELYSEAAAQLVQLQLEYAPAPPFNAGRPDTAPTYVLEEANKRTVESRKTRGAIVARAAARLG</sequence>
<dbReference type="Pfam" id="PF01965">
    <property type="entry name" value="DJ-1_PfpI"/>
    <property type="match status" value="1"/>
</dbReference>
<dbReference type="CDD" id="cd03139">
    <property type="entry name" value="GATase1_PfpI_2"/>
    <property type="match status" value="1"/>
</dbReference>
<accession>A0A6I3WH88</accession>
<keyword evidence="3" id="KW-1185">Reference proteome</keyword>
<reference evidence="2 3" key="1">
    <citation type="submission" date="2019-11" db="EMBL/GenBank/DDBJ databases">
        <title>Pseudomonas karstica sp. nov. and Pseudomonas spelaei sp. nov. from karst caves.</title>
        <authorList>
            <person name="Zeman M."/>
        </authorList>
    </citation>
    <scope>NUCLEOTIDE SEQUENCE [LARGE SCALE GENOMIC DNA]</scope>
    <source>
        <strain evidence="2 3">CCM 7893</strain>
    </source>
</reference>
<comment type="caution">
    <text evidence="2">The sequence shown here is derived from an EMBL/GenBank/DDBJ whole genome shotgun (WGS) entry which is preliminary data.</text>
</comment>
<dbReference type="EMBL" id="WNNK01000028">
    <property type="protein sequence ID" value="MUF07641.1"/>
    <property type="molecule type" value="Genomic_DNA"/>
</dbReference>
<dbReference type="InterPro" id="IPR002818">
    <property type="entry name" value="DJ-1/PfpI"/>
</dbReference>
<dbReference type="InterPro" id="IPR052158">
    <property type="entry name" value="INH-QAR"/>
</dbReference>
<organism evidence="2 3">
    <name type="scientific">Pseudomonas spelaei</name>
    <dbReference type="NCBI Taxonomy" id="1055469"/>
    <lineage>
        <taxon>Bacteria</taxon>
        <taxon>Pseudomonadati</taxon>
        <taxon>Pseudomonadota</taxon>
        <taxon>Gammaproteobacteria</taxon>
        <taxon>Pseudomonadales</taxon>
        <taxon>Pseudomonadaceae</taxon>
        <taxon>Pseudomonas</taxon>
    </lineage>
</organism>
<dbReference type="InterPro" id="IPR029062">
    <property type="entry name" value="Class_I_gatase-like"/>
</dbReference>
<dbReference type="GO" id="GO:0006355">
    <property type="term" value="P:regulation of DNA-templated transcription"/>
    <property type="evidence" value="ECO:0007669"/>
    <property type="project" value="TreeGrafter"/>
</dbReference>
<dbReference type="PANTHER" id="PTHR43130:SF2">
    <property type="entry name" value="DJ-1_PFPI DOMAIN-CONTAINING PROTEIN"/>
    <property type="match status" value="1"/>
</dbReference>
<gene>
    <name evidence="2" type="ORF">GNF76_25125</name>
</gene>
<evidence type="ECO:0000313" key="2">
    <source>
        <dbReference type="EMBL" id="MUF07641.1"/>
    </source>
</evidence>
<evidence type="ECO:0000259" key="1">
    <source>
        <dbReference type="Pfam" id="PF01965"/>
    </source>
</evidence>
<dbReference type="SUPFAM" id="SSF52317">
    <property type="entry name" value="Class I glutamine amidotransferase-like"/>
    <property type="match status" value="1"/>
</dbReference>
<dbReference type="PANTHER" id="PTHR43130">
    <property type="entry name" value="ARAC-FAMILY TRANSCRIPTIONAL REGULATOR"/>
    <property type="match status" value="1"/>
</dbReference>
<dbReference type="Gene3D" id="3.40.50.880">
    <property type="match status" value="1"/>
</dbReference>
<feature type="domain" description="DJ-1/PfpI" evidence="1">
    <location>
        <begin position="5"/>
        <end position="164"/>
    </location>
</feature>
<name>A0A6I3WH88_9PSED</name>
<dbReference type="AlphaFoldDB" id="A0A6I3WH88"/>